<feature type="coiled-coil region" evidence="1">
    <location>
        <begin position="143"/>
        <end position="177"/>
    </location>
</feature>
<keyword evidence="1" id="KW-0175">Coiled coil</keyword>
<name>A0A0B6ZJV2_9EUPU</name>
<evidence type="ECO:0000256" key="1">
    <source>
        <dbReference type="SAM" id="Coils"/>
    </source>
</evidence>
<feature type="region of interest" description="Disordered" evidence="2">
    <location>
        <begin position="1"/>
        <end position="87"/>
    </location>
</feature>
<accession>A0A0B6ZJV2</accession>
<organism evidence="3">
    <name type="scientific">Arion vulgaris</name>
    <dbReference type="NCBI Taxonomy" id="1028688"/>
    <lineage>
        <taxon>Eukaryota</taxon>
        <taxon>Metazoa</taxon>
        <taxon>Spiralia</taxon>
        <taxon>Lophotrochozoa</taxon>
        <taxon>Mollusca</taxon>
        <taxon>Gastropoda</taxon>
        <taxon>Heterobranchia</taxon>
        <taxon>Euthyneura</taxon>
        <taxon>Panpulmonata</taxon>
        <taxon>Eupulmonata</taxon>
        <taxon>Stylommatophora</taxon>
        <taxon>Helicina</taxon>
        <taxon>Arionoidea</taxon>
        <taxon>Arionidae</taxon>
        <taxon>Arion</taxon>
    </lineage>
</organism>
<feature type="non-terminal residue" evidence="3">
    <location>
        <position position="1"/>
    </location>
</feature>
<gene>
    <name evidence="3" type="primary">ORF65243</name>
</gene>
<protein>
    <submittedName>
        <fullName evidence="3">Uncharacterized protein</fullName>
    </submittedName>
</protein>
<feature type="compositionally biased region" description="Pro residues" evidence="2">
    <location>
        <begin position="45"/>
        <end position="54"/>
    </location>
</feature>
<sequence length="186" mass="20424">GRAFSVPAVIWGQLQPPPGSTFEGSSVNGVTDRPSEIVGGHPQSHGPPTPPPRPPHGRSMSMDVKSSSQLIAPAVPPRVSPKETKPAASIQLSELLQDADQVTYAAVDKDLVDDDDITEMSQSKPPLVVRQGSRDHRDIHIALRTHKERNTMLTRLNSELNQELQEVMEQRIALEIQLEHLRPFSS</sequence>
<dbReference type="EMBL" id="HACG01021281">
    <property type="protein sequence ID" value="CEK68146.1"/>
    <property type="molecule type" value="Transcribed_RNA"/>
</dbReference>
<reference evidence="3" key="1">
    <citation type="submission" date="2014-12" db="EMBL/GenBank/DDBJ databases">
        <title>Insight into the proteome of Arion vulgaris.</title>
        <authorList>
            <person name="Aradska J."/>
            <person name="Bulat T."/>
            <person name="Smidak R."/>
            <person name="Sarate P."/>
            <person name="Gangsoo J."/>
            <person name="Sialana F."/>
            <person name="Bilban M."/>
            <person name="Lubec G."/>
        </authorList>
    </citation>
    <scope>NUCLEOTIDE SEQUENCE</scope>
    <source>
        <tissue evidence="3">Skin</tissue>
    </source>
</reference>
<proteinExistence type="predicted"/>
<evidence type="ECO:0000313" key="3">
    <source>
        <dbReference type="EMBL" id="CEK68146.1"/>
    </source>
</evidence>
<dbReference type="AlphaFoldDB" id="A0A0B6ZJV2"/>
<evidence type="ECO:0000256" key="2">
    <source>
        <dbReference type="SAM" id="MobiDB-lite"/>
    </source>
</evidence>